<protein>
    <submittedName>
        <fullName evidence="10">Uncharacterized protein rab11fip5a isoform X1</fullName>
    </submittedName>
</protein>
<dbReference type="OrthoDB" id="8956628at2759"/>
<dbReference type="CTD" id="562719"/>
<dbReference type="SUPFAM" id="SSF144270">
    <property type="entry name" value="Eferin C-derminal domain-like"/>
    <property type="match status" value="1"/>
</dbReference>
<organism evidence="9 10">
    <name type="scientific">Ictalurus punctatus</name>
    <name type="common">Channel catfish</name>
    <name type="synonym">Silurus punctatus</name>
    <dbReference type="NCBI Taxonomy" id="7998"/>
    <lineage>
        <taxon>Eukaryota</taxon>
        <taxon>Metazoa</taxon>
        <taxon>Chordata</taxon>
        <taxon>Craniata</taxon>
        <taxon>Vertebrata</taxon>
        <taxon>Euteleostomi</taxon>
        <taxon>Actinopterygii</taxon>
        <taxon>Neopterygii</taxon>
        <taxon>Teleostei</taxon>
        <taxon>Ostariophysi</taxon>
        <taxon>Siluriformes</taxon>
        <taxon>Ictaluridae</taxon>
        <taxon>Ictalurus</taxon>
    </lineage>
</organism>
<proteinExistence type="predicted"/>
<dbReference type="PANTHER" id="PTHR15746">
    <property type="entry name" value="RAB11-RELATED"/>
    <property type="match status" value="1"/>
</dbReference>
<dbReference type="Proteomes" id="UP000221080">
    <property type="component" value="Chromosome 3"/>
</dbReference>
<feature type="region of interest" description="Disordered" evidence="6">
    <location>
        <begin position="205"/>
        <end position="302"/>
    </location>
</feature>
<sequence length="1592" mass="173752">MASVNRDEEQRWVPTHVQVLVIRARGLRAKGKHGTSDAYTVVQLGKEKYSTCVMEKSTEPEWGEECTFELQPGVLEDGGRDAHPAGTGDLTFTVMHRALIGLDVFLGQTVIALDKAFRERACMRNEWYKLHSKTGKKEKERGELQLTVQFTRHNLTASMYDLSMKDKPRSAFIRLRERMRARKRGGDEESNSAIVPGGYGALARMRSRLPSDGGGEEDYEDDEGGELRRSKMRSYFLHGRLRKSSDTRSSTSLGSESSESSSRGGSLSPTAGISVVVSDLSNSPSNSSNLTADNSPEHTVAPSPLVSPVRYVFDEECDLSIPVPHSLTTDSDAPILLPSVCVNGNPVETSPLTHQPPSLVLQHPRPQTETQQESPNTPQTSPPQKGKPTQAQTTQPPEIKPQPSSEFQTLQPKVESKSKSDLQFPAVGLLQKGSGLSLSLQNLSRRKEEQQGGGPIDGRRWSFDKPGEEEKAAIAAALDNAGLMADETVVETAMSVSEIEVQGKKKRGLFSHARAEKVESGHAQPAAEGRHRGWFSSKDPYSKPSQLAAPQTDFSSSTTLSLLSPFPTDLSEGMTCQHTNPFTSTSFISPANPFFSLLKQNPFFQELHTVTPLTPALPFLCSPAIYQPEVPASRPRNPTCPLIAVEAGNSKAILVDGASPNLTNSFCRTDASVDSVKYTQCGDFIGDRLKLNSKIGTQKMTTLPSSYPIEPTNQTPTCGEGNPVVSNKAYALESVCIITPACTLMVDALSHSEAEANFIHCGTQKTDLNNSVPLDALESEFDSSLPHNSSIDFSELHALACPYPTRSSCTFNKDKVSAVSVCQINVTPNAMSVLSMTPKPSALSSESLNYLGLAEKFEHETGKCITFKRLTDDDTKGSVEIQKTSLPYCNFDIRETSSIVTSESPSRGCKVPESKSLSKGQQNFKSDFGIGKGDGDVVLKESAIKERTCLDVHPTTYPLGLSIPLGLSDSVLQGRLTMEKDVAGNPGCGSLDTSEVCFVGEGFDIENLKVLMDSSSTESSNMSFTKEKLGDSPHNPSKGRFGLSETLSGTYLVERPNGSRQTLSSALSPGYVLSHSHYESVDSEQYLTCMSQHSSLTISQLSPVAYLKSDTFQEAKPKSGSSQEVLPTNYQSQRIVSELQQNQAEISQETLPKNEGISQYDPSNPPLSLTFLPKSLEKCDIIEEAITGTVTNESIQKYDPPVDTMNHDLLHERIPDILDMMTTMATEECLMLDSHTFMDKDICSTESHQSHHVKCDGALEDLEIITDFGRSTENVCVCDFVSEPTSSITEDLVMTDLLLENVFVAQHAVTHSVGTSPVVPTVPRETCTNMELCPDSVKASQISKNTQATTTAASVPQGEYLGSIIHWSTIQTPLPEPSNLDRLTSGHDLLISSPLLELSPLASSTPHVAVGNSLPLSSFPMPSAPAKSLPHTVLAAAAALPPVFAASHDYFPQEEHQVACHNNSPHPVKPLTPPDEKRSEGRSMLEKIKSTIHPGRGHQGDQEPEKKLLVEGGGSYYHLNHSELVSLLVQRDAELQQEREEYERHGLLLQKREVELKKMKILIRDLEDYIDTLLVRIMEQTPALLQVRSKIK</sequence>
<feature type="region of interest" description="Disordered" evidence="6">
    <location>
        <begin position="347"/>
        <end position="420"/>
    </location>
</feature>
<dbReference type="Gene3D" id="2.60.40.150">
    <property type="entry name" value="C2 domain"/>
    <property type="match status" value="1"/>
</dbReference>
<feature type="compositionally biased region" description="Low complexity" evidence="6">
    <location>
        <begin position="247"/>
        <end position="289"/>
    </location>
</feature>
<dbReference type="Gene3D" id="1.20.5.2440">
    <property type="match status" value="1"/>
</dbReference>
<evidence type="ECO:0000256" key="4">
    <source>
        <dbReference type="ARBA" id="ARBA00022753"/>
    </source>
</evidence>
<dbReference type="GO" id="GO:0015031">
    <property type="term" value="P:protein transport"/>
    <property type="evidence" value="ECO:0007669"/>
    <property type="project" value="UniProtKB-KW"/>
</dbReference>
<dbReference type="InterPro" id="IPR037245">
    <property type="entry name" value="FIP-RBD_C_sf"/>
</dbReference>
<dbReference type="InterPro" id="IPR019018">
    <property type="entry name" value="Rab-bd_FIP-RBD"/>
</dbReference>
<dbReference type="SUPFAM" id="SSF49562">
    <property type="entry name" value="C2 domain (Calcium/lipid-binding domain, CaLB)"/>
    <property type="match status" value="1"/>
</dbReference>
<name>A0A9F7RI34_ICTPU</name>
<dbReference type="GO" id="GO:0045335">
    <property type="term" value="C:phagocytic vesicle"/>
    <property type="evidence" value="ECO:0007669"/>
    <property type="project" value="TreeGrafter"/>
</dbReference>
<keyword evidence="3" id="KW-0597">Phosphoprotein</keyword>
<evidence type="ECO:0000256" key="3">
    <source>
        <dbReference type="ARBA" id="ARBA00022553"/>
    </source>
</evidence>
<dbReference type="GO" id="GO:0030141">
    <property type="term" value="C:secretory granule"/>
    <property type="evidence" value="ECO:0007669"/>
    <property type="project" value="TreeGrafter"/>
</dbReference>
<dbReference type="GO" id="GO:0005739">
    <property type="term" value="C:mitochondrion"/>
    <property type="evidence" value="ECO:0007669"/>
    <property type="project" value="TreeGrafter"/>
</dbReference>
<feature type="domain" description="C2" evidence="7">
    <location>
        <begin position="1"/>
        <end position="128"/>
    </location>
</feature>
<dbReference type="GO" id="GO:0055037">
    <property type="term" value="C:recycling endosome"/>
    <property type="evidence" value="ECO:0007669"/>
    <property type="project" value="UniProtKB-SubCell"/>
</dbReference>
<dbReference type="GO" id="GO:0045055">
    <property type="term" value="P:regulated exocytosis"/>
    <property type="evidence" value="ECO:0007669"/>
    <property type="project" value="TreeGrafter"/>
</dbReference>
<comment type="subcellular location">
    <subcellularLocation>
        <location evidence="1">Recycling endosome</location>
    </subcellularLocation>
</comment>
<dbReference type="SMART" id="SM00239">
    <property type="entry name" value="C2"/>
    <property type="match status" value="1"/>
</dbReference>
<reference evidence="10" key="2">
    <citation type="submission" date="2025-08" db="UniProtKB">
        <authorList>
            <consortium name="RefSeq"/>
        </authorList>
    </citation>
    <scope>IDENTIFICATION</scope>
    <source>
        <tissue evidence="10">Blood</tissue>
    </source>
</reference>
<keyword evidence="9" id="KW-1185">Reference proteome</keyword>
<dbReference type="InterPro" id="IPR000008">
    <property type="entry name" value="C2_dom"/>
</dbReference>
<dbReference type="RefSeq" id="XP_053535613.1">
    <property type="nucleotide sequence ID" value="XM_053679638.1"/>
</dbReference>
<dbReference type="OMA" id="HTQQNPF"/>
<feature type="domain" description="FIP-RBD" evidence="8">
    <location>
        <begin position="1526"/>
        <end position="1588"/>
    </location>
</feature>
<evidence type="ECO:0000256" key="5">
    <source>
        <dbReference type="ARBA" id="ARBA00022927"/>
    </source>
</evidence>
<feature type="compositionally biased region" description="Polar residues" evidence="6">
    <location>
        <begin position="347"/>
        <end position="356"/>
    </location>
</feature>
<evidence type="ECO:0000256" key="6">
    <source>
        <dbReference type="SAM" id="MobiDB-lite"/>
    </source>
</evidence>
<feature type="compositionally biased region" description="Acidic residues" evidence="6">
    <location>
        <begin position="214"/>
        <end position="224"/>
    </location>
</feature>
<reference evidence="9" key="1">
    <citation type="journal article" date="2016" name="Nat. Commun.">
        <title>The channel catfish genome sequence provides insights into the evolution of scale formation in teleosts.</title>
        <authorList>
            <person name="Liu Z."/>
            <person name="Liu S."/>
            <person name="Yao J."/>
            <person name="Bao L."/>
            <person name="Zhang J."/>
            <person name="Li Y."/>
            <person name="Jiang C."/>
            <person name="Sun L."/>
            <person name="Wang R."/>
            <person name="Zhang Y."/>
            <person name="Zhou T."/>
            <person name="Zeng Q."/>
            <person name="Fu Q."/>
            <person name="Gao S."/>
            <person name="Li N."/>
            <person name="Koren S."/>
            <person name="Jiang Y."/>
            <person name="Zimin A."/>
            <person name="Xu P."/>
            <person name="Phillippy A.M."/>
            <person name="Geng X."/>
            <person name="Song L."/>
            <person name="Sun F."/>
            <person name="Li C."/>
            <person name="Wang X."/>
            <person name="Chen A."/>
            <person name="Jin Y."/>
            <person name="Yuan Z."/>
            <person name="Yang Y."/>
            <person name="Tan S."/>
            <person name="Peatman E."/>
            <person name="Lu J."/>
            <person name="Qin Z."/>
            <person name="Dunham R."/>
            <person name="Li Z."/>
            <person name="Sonstegard T."/>
            <person name="Feng J."/>
            <person name="Danzmann R.G."/>
            <person name="Schroeder S."/>
            <person name="Scheffler B."/>
            <person name="Duke M.V."/>
            <person name="Ballard L."/>
            <person name="Kucuktas H."/>
            <person name="Kaltenboeck L."/>
            <person name="Liu H."/>
            <person name="Armbruster J."/>
            <person name="Xie Y."/>
            <person name="Kirby M.L."/>
            <person name="Tian Y."/>
            <person name="Flanagan M.E."/>
            <person name="Mu W."/>
            <person name="Waldbieser G.C."/>
        </authorList>
    </citation>
    <scope>NUCLEOTIDE SEQUENCE [LARGE SCALE GENOMIC DNA]</scope>
    <source>
        <strain evidence="9">SDA103</strain>
    </source>
</reference>
<evidence type="ECO:0000313" key="9">
    <source>
        <dbReference type="Proteomes" id="UP000221080"/>
    </source>
</evidence>
<accession>A0A9F7RI34</accession>
<dbReference type="Pfam" id="PF00168">
    <property type="entry name" value="C2"/>
    <property type="match status" value="1"/>
</dbReference>
<feature type="compositionally biased region" description="Polar residues" evidence="6">
    <location>
        <begin position="365"/>
        <end position="411"/>
    </location>
</feature>
<keyword evidence="4" id="KW-0967">Endosome</keyword>
<keyword evidence="5" id="KW-0653">Protein transport</keyword>
<evidence type="ECO:0000256" key="1">
    <source>
        <dbReference type="ARBA" id="ARBA00004172"/>
    </source>
</evidence>
<evidence type="ECO:0000313" key="10">
    <source>
        <dbReference type="RefSeq" id="XP_053535613.1"/>
    </source>
</evidence>
<dbReference type="PROSITE" id="PS51511">
    <property type="entry name" value="FIP_RBD"/>
    <property type="match status" value="1"/>
</dbReference>
<gene>
    <name evidence="10" type="primary">rab11fip5a</name>
</gene>
<dbReference type="PANTHER" id="PTHR15746:SF14">
    <property type="entry name" value="RAB11 FAMILY-INTERACTING PROTEIN 5"/>
    <property type="match status" value="1"/>
</dbReference>
<dbReference type="InterPro" id="IPR035892">
    <property type="entry name" value="C2_domain_sf"/>
</dbReference>
<evidence type="ECO:0000256" key="2">
    <source>
        <dbReference type="ARBA" id="ARBA00022448"/>
    </source>
</evidence>
<dbReference type="GO" id="GO:0031267">
    <property type="term" value="F:small GTPase binding"/>
    <property type="evidence" value="ECO:0007669"/>
    <property type="project" value="InterPro"/>
</dbReference>
<dbReference type="Pfam" id="PF09457">
    <property type="entry name" value="RBD-FIP"/>
    <property type="match status" value="1"/>
</dbReference>
<dbReference type="GO" id="GO:0005769">
    <property type="term" value="C:early endosome"/>
    <property type="evidence" value="ECO:0007669"/>
    <property type="project" value="TreeGrafter"/>
</dbReference>
<keyword evidence="2" id="KW-0813">Transport</keyword>
<evidence type="ECO:0000259" key="8">
    <source>
        <dbReference type="PROSITE" id="PS51511"/>
    </source>
</evidence>
<dbReference type="PROSITE" id="PS50004">
    <property type="entry name" value="C2"/>
    <property type="match status" value="1"/>
</dbReference>
<feature type="region of interest" description="Disordered" evidence="6">
    <location>
        <begin position="443"/>
        <end position="463"/>
    </location>
</feature>
<evidence type="ECO:0000259" key="7">
    <source>
        <dbReference type="PROSITE" id="PS50004"/>
    </source>
</evidence>
<dbReference type="GeneID" id="108263817"/>
<feature type="region of interest" description="Disordered" evidence="6">
    <location>
        <begin position="514"/>
        <end position="554"/>
    </location>
</feature>
<dbReference type="FunFam" id="2.60.40.150:FF:000070">
    <property type="entry name" value="rab11 family-interacting protein 2 isoform X1"/>
    <property type="match status" value="1"/>
</dbReference>
<feature type="region of interest" description="Disordered" evidence="6">
    <location>
        <begin position="1020"/>
        <end position="1041"/>
    </location>
</feature>
<dbReference type="InterPro" id="IPR037789">
    <property type="entry name" value="FIP_classI"/>
</dbReference>